<dbReference type="Proteomes" id="UP001054902">
    <property type="component" value="Unassembled WGS sequence"/>
</dbReference>
<reference evidence="2 3" key="1">
    <citation type="journal article" date="2021" name="Sci. Rep.">
        <title>The genome of the diatom Chaetoceros tenuissimus carries an ancient integrated fragment of an extant virus.</title>
        <authorList>
            <person name="Hongo Y."/>
            <person name="Kimura K."/>
            <person name="Takaki Y."/>
            <person name="Yoshida Y."/>
            <person name="Baba S."/>
            <person name="Kobayashi G."/>
            <person name="Nagasaki K."/>
            <person name="Hano T."/>
            <person name="Tomaru Y."/>
        </authorList>
    </citation>
    <scope>NUCLEOTIDE SEQUENCE [LARGE SCALE GENOMIC DNA]</scope>
    <source>
        <strain evidence="2 3">NIES-3715</strain>
    </source>
</reference>
<evidence type="ECO:0000313" key="2">
    <source>
        <dbReference type="EMBL" id="GFH46110.1"/>
    </source>
</evidence>
<dbReference type="SMART" id="SM00174">
    <property type="entry name" value="RHO"/>
    <property type="match status" value="1"/>
</dbReference>
<dbReference type="PRINTS" id="PR00449">
    <property type="entry name" value="RASTRNSFRMNG"/>
</dbReference>
<dbReference type="PANTHER" id="PTHR47978">
    <property type="match status" value="1"/>
</dbReference>
<name>A0AAD3CK37_9STRA</name>
<dbReference type="PROSITE" id="PS51421">
    <property type="entry name" value="RAS"/>
    <property type="match status" value="1"/>
</dbReference>
<dbReference type="FunFam" id="3.40.50.300:FF:001329">
    <property type="entry name" value="Small GTP-binding protein, putative"/>
    <property type="match status" value="1"/>
</dbReference>
<dbReference type="SUPFAM" id="SSF52540">
    <property type="entry name" value="P-loop containing nucleoside triphosphate hydrolases"/>
    <property type="match status" value="1"/>
</dbReference>
<dbReference type="SMART" id="SM00175">
    <property type="entry name" value="RAB"/>
    <property type="match status" value="1"/>
</dbReference>
<comment type="caution">
    <text evidence="2">The sequence shown here is derived from an EMBL/GenBank/DDBJ whole genome shotgun (WGS) entry which is preliminary data.</text>
</comment>
<dbReference type="InterPro" id="IPR001806">
    <property type="entry name" value="Small_GTPase"/>
</dbReference>
<protein>
    <submittedName>
        <fullName evidence="2">Uncharacterized protein</fullName>
    </submittedName>
</protein>
<dbReference type="GO" id="GO:0005525">
    <property type="term" value="F:GTP binding"/>
    <property type="evidence" value="ECO:0007669"/>
    <property type="project" value="InterPro"/>
</dbReference>
<proteinExistence type="predicted"/>
<organism evidence="2 3">
    <name type="scientific">Chaetoceros tenuissimus</name>
    <dbReference type="NCBI Taxonomy" id="426638"/>
    <lineage>
        <taxon>Eukaryota</taxon>
        <taxon>Sar</taxon>
        <taxon>Stramenopiles</taxon>
        <taxon>Ochrophyta</taxon>
        <taxon>Bacillariophyta</taxon>
        <taxon>Coscinodiscophyceae</taxon>
        <taxon>Chaetocerotophycidae</taxon>
        <taxon>Chaetocerotales</taxon>
        <taxon>Chaetocerotaceae</taxon>
        <taxon>Chaetoceros</taxon>
    </lineage>
</organism>
<dbReference type="Pfam" id="PF00071">
    <property type="entry name" value="Ras"/>
    <property type="match status" value="1"/>
</dbReference>
<dbReference type="EMBL" id="BLLK01000022">
    <property type="protein sequence ID" value="GFH46110.1"/>
    <property type="molecule type" value="Genomic_DNA"/>
</dbReference>
<evidence type="ECO:0000256" key="1">
    <source>
        <dbReference type="ARBA" id="ARBA00022741"/>
    </source>
</evidence>
<dbReference type="SMART" id="SM00173">
    <property type="entry name" value="RAS"/>
    <property type="match status" value="1"/>
</dbReference>
<dbReference type="SMART" id="SM00176">
    <property type="entry name" value="RAN"/>
    <property type="match status" value="1"/>
</dbReference>
<dbReference type="PROSITE" id="PS51419">
    <property type="entry name" value="RAB"/>
    <property type="match status" value="1"/>
</dbReference>
<keyword evidence="3" id="KW-1185">Reference proteome</keyword>
<evidence type="ECO:0000313" key="3">
    <source>
        <dbReference type="Proteomes" id="UP001054902"/>
    </source>
</evidence>
<gene>
    <name evidence="2" type="ORF">CTEN210_02584</name>
</gene>
<dbReference type="AlphaFoldDB" id="A0AAD3CK37"/>
<keyword evidence="1" id="KW-0547">Nucleotide-binding</keyword>
<sequence>MNTKVEEEKSADIKLIIIGDAAVGKSKFIARFLEDEYNSFRSSTKALDLYQKEMDVDGEKVTVDIYDTAGQEKYESLHASYYFQAHACIMLFDVTRKATYTNLKKWHGEVKKYCENIPIVLVANKVDMNASITRKNFKFAENNNIPLYFTSCADGTNVVSVFREAVCLAVGHKRFGSKSIVDEALEILEDQLFIKEKDSIDEKGNKDTKN</sequence>
<dbReference type="GO" id="GO:0003924">
    <property type="term" value="F:GTPase activity"/>
    <property type="evidence" value="ECO:0007669"/>
    <property type="project" value="InterPro"/>
</dbReference>
<dbReference type="Gene3D" id="3.40.50.300">
    <property type="entry name" value="P-loop containing nucleotide triphosphate hydrolases"/>
    <property type="match status" value="1"/>
</dbReference>
<dbReference type="InterPro" id="IPR027417">
    <property type="entry name" value="P-loop_NTPase"/>
</dbReference>
<dbReference type="NCBIfam" id="TIGR00231">
    <property type="entry name" value="small_GTP"/>
    <property type="match status" value="1"/>
</dbReference>
<accession>A0AAD3CK37</accession>
<dbReference type="InterPro" id="IPR005225">
    <property type="entry name" value="Small_GTP-bd"/>
</dbReference>